<proteinExistence type="predicted"/>
<name>A0AAW7JNL6_9ACTN</name>
<comment type="caution">
    <text evidence="2">The sequence shown here is derived from an EMBL/GenBank/DDBJ whole genome shotgun (WGS) entry which is preliminary data.</text>
</comment>
<organism evidence="2 3">
    <name type="scientific">Collinsella ihumii</name>
    <dbReference type="NCBI Taxonomy" id="1720204"/>
    <lineage>
        <taxon>Bacteria</taxon>
        <taxon>Bacillati</taxon>
        <taxon>Actinomycetota</taxon>
        <taxon>Coriobacteriia</taxon>
        <taxon>Coriobacteriales</taxon>
        <taxon>Coriobacteriaceae</taxon>
        <taxon>Collinsella</taxon>
    </lineage>
</organism>
<sequence length="148" mass="15346">MRNIEWAFLFLLSGIGIALANFVGFHVGIIESLPGIAVLLVISFLGMLCTKIIPLKLPIVAYVSIIGLLAACPVSPIRDFVVASVGAINLTAPLTLVGAFAGISISDQLGFFAKQGGKMVVVGVLFMTGSFVLTAIIAQALLMLTGAI</sequence>
<dbReference type="RefSeq" id="WP_204588414.1">
    <property type="nucleotide sequence ID" value="NZ_JAUEIM010000011.1"/>
</dbReference>
<evidence type="ECO:0000313" key="2">
    <source>
        <dbReference type="EMBL" id="MDN0069119.1"/>
    </source>
</evidence>
<accession>A0AAW7JNL6</accession>
<evidence type="ECO:0008006" key="4">
    <source>
        <dbReference type="Google" id="ProtNLM"/>
    </source>
</evidence>
<evidence type="ECO:0000256" key="1">
    <source>
        <dbReference type="SAM" id="Phobius"/>
    </source>
</evidence>
<feature type="transmembrane region" description="Helical" evidence="1">
    <location>
        <begin position="59"/>
        <end position="77"/>
    </location>
</feature>
<reference evidence="2" key="1">
    <citation type="submission" date="2023-06" db="EMBL/GenBank/DDBJ databases">
        <authorList>
            <person name="Zeman M."/>
            <person name="Kubasova T."/>
            <person name="Jahodarova E."/>
            <person name="Nykrynova M."/>
            <person name="Rychlik I."/>
        </authorList>
    </citation>
    <scope>NUCLEOTIDE SEQUENCE</scope>
    <source>
        <strain evidence="2">15_COKtk</strain>
    </source>
</reference>
<keyword evidence="1" id="KW-0812">Transmembrane</keyword>
<reference evidence="2" key="2">
    <citation type="submission" date="2023-08" db="EMBL/GenBank/DDBJ databases">
        <title>Identification and characterization of horizontal gene transfer across gut microbiota members of farm animals based on homology search.</title>
        <authorList>
            <person name="Schwarzerova J."/>
            <person name="Nykrynova M."/>
            <person name="Jureckova K."/>
            <person name="Cejkova D."/>
            <person name="Rychlik I."/>
        </authorList>
    </citation>
    <scope>NUCLEOTIDE SEQUENCE</scope>
    <source>
        <strain evidence="2">15_COKtk</strain>
    </source>
</reference>
<feature type="transmembrane region" description="Helical" evidence="1">
    <location>
        <begin position="83"/>
        <end position="105"/>
    </location>
</feature>
<dbReference type="AlphaFoldDB" id="A0AAW7JNL6"/>
<keyword evidence="1" id="KW-1133">Transmembrane helix</keyword>
<feature type="transmembrane region" description="Helical" evidence="1">
    <location>
        <begin position="117"/>
        <end position="142"/>
    </location>
</feature>
<protein>
    <recommendedName>
        <fullName evidence="4">DUF340 domain-containing protein</fullName>
    </recommendedName>
</protein>
<evidence type="ECO:0000313" key="3">
    <source>
        <dbReference type="Proteomes" id="UP001168505"/>
    </source>
</evidence>
<feature type="transmembrane region" description="Helical" evidence="1">
    <location>
        <begin position="7"/>
        <end position="27"/>
    </location>
</feature>
<gene>
    <name evidence="2" type="ORF">QVN40_05295</name>
</gene>
<feature type="transmembrane region" description="Helical" evidence="1">
    <location>
        <begin position="33"/>
        <end position="52"/>
    </location>
</feature>
<dbReference type="Proteomes" id="UP001168505">
    <property type="component" value="Unassembled WGS sequence"/>
</dbReference>
<dbReference type="EMBL" id="JAUEIR010000004">
    <property type="protein sequence ID" value="MDN0069119.1"/>
    <property type="molecule type" value="Genomic_DNA"/>
</dbReference>
<keyword evidence="1" id="KW-0472">Membrane</keyword>